<dbReference type="InterPro" id="IPR029058">
    <property type="entry name" value="AB_hydrolase_fold"/>
</dbReference>
<keyword evidence="2" id="KW-0378">Hydrolase</keyword>
<dbReference type="Gene3D" id="3.40.50.1820">
    <property type="entry name" value="alpha/beta hydrolase"/>
    <property type="match status" value="1"/>
</dbReference>
<dbReference type="PRINTS" id="PR00412">
    <property type="entry name" value="EPOXHYDRLASE"/>
</dbReference>
<accession>A0A7X5UB17</accession>
<comment type="caution">
    <text evidence="2">The sequence shown here is derived from an EMBL/GenBank/DDBJ whole genome shotgun (WGS) entry which is preliminary data.</text>
</comment>
<evidence type="ECO:0000313" key="2">
    <source>
        <dbReference type="EMBL" id="NII07199.1"/>
    </source>
</evidence>
<proteinExistence type="predicted"/>
<keyword evidence="3" id="KW-1185">Reference proteome</keyword>
<sequence>MNSSSHTSQLLRLDTAQGGIAYEVAGDGPLILCVPGMGELRSSYRKIVPRLLEAGYRVVLMDLRGHGDSDATFSAYGDEATAADMVALITRLGGPALIVGNSMAAGSAVLVAATRPELVSGLVLIGGYVRDPRVSPVMRAVMRVAMAPLWAAATWKAFLPKLYAGAKPDDFADYLGKVVAALKRPGYARALSLTTRTRHKAAEEALPKVTAPALVLMGELDPDFPDPQAEATWTGTALSAEVVMVADSGHYPQSQQPTLVGDMIARFADRVTHRA</sequence>
<dbReference type="PANTHER" id="PTHR46438:SF11">
    <property type="entry name" value="LIPASE-RELATED"/>
    <property type="match status" value="1"/>
</dbReference>
<dbReference type="PRINTS" id="PR00111">
    <property type="entry name" value="ABHYDROLASE"/>
</dbReference>
<protein>
    <submittedName>
        <fullName evidence="2">Alpha/beta hydrolase</fullName>
    </submittedName>
</protein>
<dbReference type="AlphaFoldDB" id="A0A7X5UB17"/>
<feature type="domain" description="AB hydrolase-1" evidence="1">
    <location>
        <begin position="31"/>
        <end position="259"/>
    </location>
</feature>
<dbReference type="EMBL" id="JAARLZ010000006">
    <property type="protein sequence ID" value="NII07199.1"/>
    <property type="molecule type" value="Genomic_DNA"/>
</dbReference>
<dbReference type="InterPro" id="IPR000073">
    <property type="entry name" value="AB_hydrolase_1"/>
</dbReference>
<organism evidence="2 3">
    <name type="scientific">Luteibacter anthropi</name>
    <dbReference type="NCBI Taxonomy" id="564369"/>
    <lineage>
        <taxon>Bacteria</taxon>
        <taxon>Pseudomonadati</taxon>
        <taxon>Pseudomonadota</taxon>
        <taxon>Gammaproteobacteria</taxon>
        <taxon>Lysobacterales</taxon>
        <taxon>Rhodanobacteraceae</taxon>
        <taxon>Luteibacter</taxon>
    </lineage>
</organism>
<evidence type="ECO:0000313" key="3">
    <source>
        <dbReference type="Proteomes" id="UP000490980"/>
    </source>
</evidence>
<reference evidence="2 3" key="1">
    <citation type="submission" date="2020-03" db="EMBL/GenBank/DDBJ databases">
        <authorList>
            <person name="Lai Q."/>
        </authorList>
    </citation>
    <scope>NUCLEOTIDE SEQUENCE [LARGE SCALE GENOMIC DNA]</scope>
    <source>
        <strain evidence="2 3">CCUG 25036</strain>
    </source>
</reference>
<dbReference type="PANTHER" id="PTHR46438">
    <property type="entry name" value="ALPHA/BETA-HYDROLASES SUPERFAMILY PROTEIN"/>
    <property type="match status" value="1"/>
</dbReference>
<name>A0A7X5UB17_9GAMM</name>
<dbReference type="SUPFAM" id="SSF53474">
    <property type="entry name" value="alpha/beta-Hydrolases"/>
    <property type="match status" value="1"/>
</dbReference>
<evidence type="ECO:0000259" key="1">
    <source>
        <dbReference type="Pfam" id="PF12697"/>
    </source>
</evidence>
<dbReference type="GO" id="GO:0016787">
    <property type="term" value="F:hydrolase activity"/>
    <property type="evidence" value="ECO:0007669"/>
    <property type="project" value="UniProtKB-KW"/>
</dbReference>
<gene>
    <name evidence="2" type="ORF">HBF25_12475</name>
</gene>
<dbReference type="Pfam" id="PF12697">
    <property type="entry name" value="Abhydrolase_6"/>
    <property type="match status" value="1"/>
</dbReference>
<dbReference type="Proteomes" id="UP000490980">
    <property type="component" value="Unassembled WGS sequence"/>
</dbReference>
<dbReference type="InterPro" id="IPR000639">
    <property type="entry name" value="Epox_hydrolase-like"/>
</dbReference>